<dbReference type="EMBL" id="KV453884">
    <property type="protein sequence ID" value="ODV82521.1"/>
    <property type="molecule type" value="Genomic_DNA"/>
</dbReference>
<dbReference type="Proteomes" id="UP000094801">
    <property type="component" value="Unassembled WGS sequence"/>
</dbReference>
<evidence type="ECO:0000313" key="5">
    <source>
        <dbReference type="Proteomes" id="UP000094801"/>
    </source>
</evidence>
<keyword evidence="2" id="KW-0472">Membrane</keyword>
<dbReference type="AlphaFoldDB" id="A0A1E4SSQ8"/>
<evidence type="ECO:0000259" key="3">
    <source>
        <dbReference type="Pfam" id="PF04083"/>
    </source>
</evidence>
<reference evidence="5" key="1">
    <citation type="submission" date="2016-04" db="EMBL/GenBank/DDBJ databases">
        <title>Comparative genomics of biotechnologically important yeasts.</title>
        <authorList>
            <consortium name="DOE Joint Genome Institute"/>
            <person name="Riley R."/>
            <person name="Haridas S."/>
            <person name="Wolfe K.H."/>
            <person name="Lopes M.R."/>
            <person name="Hittinger C.T."/>
            <person name="Goker M."/>
            <person name="Salamov A."/>
            <person name="Wisecaver J."/>
            <person name="Long T.M."/>
            <person name="Aerts A.L."/>
            <person name="Barry K."/>
            <person name="Choi C."/>
            <person name="Clum A."/>
            <person name="Coughlan A.Y."/>
            <person name="Deshpande S."/>
            <person name="Douglass A.P."/>
            <person name="Hanson S.J."/>
            <person name="Klenk H.-P."/>
            <person name="Labutti K."/>
            <person name="Lapidus A."/>
            <person name="Lindquist E."/>
            <person name="Lipzen A."/>
            <person name="Meier-Kolthoff J.P."/>
            <person name="Ohm R.A."/>
            <person name="Otillar R.P."/>
            <person name="Pangilinan J."/>
            <person name="Peng Y."/>
            <person name="Rokas A."/>
            <person name="Rosa C.A."/>
            <person name="Scheuner C."/>
            <person name="Sibirny A.A."/>
            <person name="Slot J.C."/>
            <person name="Stielow J.B."/>
            <person name="Sun H."/>
            <person name="Kurtzman C.P."/>
            <person name="Blackwell M."/>
            <person name="Grigoriev I.V."/>
            <person name="Jeffries T.W."/>
        </authorList>
    </citation>
    <scope>NUCLEOTIDE SEQUENCE [LARGE SCALE GENOMIC DNA]</scope>
    <source>
        <strain evidence="5">NRRL YB-2248</strain>
    </source>
</reference>
<dbReference type="InterPro" id="IPR029058">
    <property type="entry name" value="AB_hydrolase_fold"/>
</dbReference>
<evidence type="ECO:0000256" key="1">
    <source>
        <dbReference type="SAM" id="MobiDB-lite"/>
    </source>
</evidence>
<feature type="domain" description="Partial AB-hydrolase lipase" evidence="3">
    <location>
        <begin position="88"/>
        <end position="148"/>
    </location>
</feature>
<feature type="compositionally biased region" description="Polar residues" evidence="1">
    <location>
        <begin position="1"/>
        <end position="12"/>
    </location>
</feature>
<accession>A0A1E4SSQ8</accession>
<keyword evidence="2" id="KW-0812">Transmembrane</keyword>
<feature type="compositionally biased region" description="Pro residues" evidence="1">
    <location>
        <begin position="13"/>
        <end position="23"/>
    </location>
</feature>
<feature type="transmembrane region" description="Helical" evidence="2">
    <location>
        <begin position="263"/>
        <end position="280"/>
    </location>
</feature>
<name>A0A1E4SSQ8_9ASCO</name>
<protein>
    <recommendedName>
        <fullName evidence="3">Partial AB-hydrolase lipase domain-containing protein</fullName>
    </recommendedName>
</protein>
<feature type="region of interest" description="Disordered" evidence="1">
    <location>
        <begin position="1"/>
        <end position="24"/>
    </location>
</feature>
<organism evidence="4 5">
    <name type="scientific">[Candida] arabinofermentans NRRL YB-2248</name>
    <dbReference type="NCBI Taxonomy" id="983967"/>
    <lineage>
        <taxon>Eukaryota</taxon>
        <taxon>Fungi</taxon>
        <taxon>Dikarya</taxon>
        <taxon>Ascomycota</taxon>
        <taxon>Saccharomycotina</taxon>
        <taxon>Pichiomycetes</taxon>
        <taxon>Pichiales</taxon>
        <taxon>Pichiaceae</taxon>
        <taxon>Ogataea</taxon>
        <taxon>Ogataea/Candida clade</taxon>
    </lineage>
</organism>
<dbReference type="Pfam" id="PF04083">
    <property type="entry name" value="Abhydro_lipase"/>
    <property type="match status" value="1"/>
</dbReference>
<keyword evidence="2" id="KW-1133">Transmembrane helix</keyword>
<evidence type="ECO:0000256" key="2">
    <source>
        <dbReference type="SAM" id="Phobius"/>
    </source>
</evidence>
<gene>
    <name evidence="4" type="ORF">CANARDRAFT_10492</name>
</gene>
<dbReference type="InterPro" id="IPR006693">
    <property type="entry name" value="AB_hydrolase_lipase"/>
</dbReference>
<dbReference type="OrthoDB" id="6130531at2759"/>
<evidence type="ECO:0000313" key="4">
    <source>
        <dbReference type="EMBL" id="ODV82521.1"/>
    </source>
</evidence>
<dbReference type="GO" id="GO:0006629">
    <property type="term" value="P:lipid metabolic process"/>
    <property type="evidence" value="ECO:0007669"/>
    <property type="project" value="InterPro"/>
</dbReference>
<dbReference type="PANTHER" id="PTHR11005">
    <property type="entry name" value="LYSOSOMAL ACID LIPASE-RELATED"/>
    <property type="match status" value="1"/>
</dbReference>
<proteinExistence type="predicted"/>
<dbReference type="SUPFAM" id="SSF53474">
    <property type="entry name" value="alpha/beta-Hydrolases"/>
    <property type="match status" value="1"/>
</dbReference>
<dbReference type="Gene3D" id="3.40.50.1820">
    <property type="entry name" value="alpha/beta hydrolase"/>
    <property type="match status" value="1"/>
</dbReference>
<feature type="transmembrane region" description="Helical" evidence="2">
    <location>
        <begin position="300"/>
        <end position="317"/>
    </location>
</feature>
<sequence>MTESCSRLLSNEPSPPPSPPPPTNNTNKFINYTTYIISNICCFIFLSILMILALISHFIRTYIVREHKYHKSSKLAYSTIPLKSKNLSYYVELMGFKLYEYKLITNDGFIIILQRIVDENSTVDPSNKPPILLIHGLLQSSGSFITSGSKSIAYLLIQSGYDVWLGNNRCGFNPNHINYNSKDPKMWDWDLNDMTKFDLTLFIDEILKHSKFNKVNLVGHSQGTCQIIMLISNEFQLNYESKINKCILLAPAIFGGELLNKKLFIKFISFLPNFIYNFFFGNTSFMPIMMLLRDLIVTSPIYGCFSYSMFSFLFDWNDYLWDRSLRSIHFIFSPNYSSSKLMKWWLSNDAGHGFKKGSCILNENQMWFNSKTPPIFMIIGGLDKLVDGRLLIQHLQKNEPLMNGKYQYMEIENYSHLDVLWSDDIIETIGENLLKFLELE</sequence>
<dbReference type="STRING" id="983967.A0A1E4SSQ8"/>
<keyword evidence="5" id="KW-1185">Reference proteome</keyword>
<feature type="transmembrane region" description="Helical" evidence="2">
    <location>
        <begin position="35"/>
        <end position="59"/>
    </location>
</feature>